<gene>
    <name evidence="1" type="ORF">I553_0084</name>
</gene>
<keyword evidence="1" id="KW-0808">Transferase</keyword>
<protein>
    <submittedName>
        <fullName evidence="1">Phosphotransferase enzyme family domain protein</fullName>
    </submittedName>
</protein>
<comment type="caution">
    <text evidence="1">The sequence shown here is derived from an EMBL/GenBank/DDBJ whole genome shotgun (WGS) entry which is preliminary data.</text>
</comment>
<reference evidence="1" key="1">
    <citation type="submission" date="2014-01" db="EMBL/GenBank/DDBJ databases">
        <authorList>
            <person name="Brown-Elliot B."/>
            <person name="Wallace R."/>
            <person name="Lenaerts A."/>
            <person name="Ordway D."/>
            <person name="DeGroote M.A."/>
            <person name="Parker T."/>
            <person name="Sizemore C."/>
            <person name="Tallon L.J."/>
            <person name="Sadzewicz L.K."/>
            <person name="Sengamalay N."/>
            <person name="Fraser C.M."/>
            <person name="Hine E."/>
            <person name="Shefchek K.A."/>
            <person name="Das S.P."/>
            <person name="Tettelin H."/>
        </authorList>
    </citation>
    <scope>NUCLEOTIDE SEQUENCE [LARGE SCALE GENOMIC DNA]</scope>
    <source>
        <strain evidence="1">4042</strain>
    </source>
</reference>
<dbReference type="EMBL" id="JAOB01000093">
    <property type="protein sequence ID" value="EUA07388.1"/>
    <property type="molecule type" value="Genomic_DNA"/>
</dbReference>
<accession>X7YLK8</accession>
<organism evidence="1">
    <name type="scientific">Mycobacterium xenopi 4042</name>
    <dbReference type="NCBI Taxonomy" id="1299334"/>
    <lineage>
        <taxon>Bacteria</taxon>
        <taxon>Bacillati</taxon>
        <taxon>Actinomycetota</taxon>
        <taxon>Actinomycetes</taxon>
        <taxon>Mycobacteriales</taxon>
        <taxon>Mycobacteriaceae</taxon>
        <taxon>Mycobacterium</taxon>
    </lineage>
</organism>
<dbReference type="GO" id="GO:0016740">
    <property type="term" value="F:transferase activity"/>
    <property type="evidence" value="ECO:0007669"/>
    <property type="project" value="UniProtKB-KW"/>
</dbReference>
<proteinExistence type="predicted"/>
<dbReference type="AlphaFoldDB" id="X7YLK8"/>
<sequence>MDYIEGQVPPDVMPIRSVTLVRDAPPSASANCRSQRSRYWPSFIRSQR</sequence>
<name>X7YLK8_MYCXE</name>
<evidence type="ECO:0000313" key="1">
    <source>
        <dbReference type="EMBL" id="EUA07388.1"/>
    </source>
</evidence>